<keyword evidence="1" id="KW-0238">DNA-binding</keyword>
<dbReference type="PANTHER" id="PTHR23430">
    <property type="entry name" value="HISTONE H2A"/>
    <property type="match status" value="1"/>
</dbReference>
<proteinExistence type="inferred from homology"/>
<keyword evidence="1" id="KW-0158">Chromosome</keyword>
<dbReference type="GO" id="GO:0000786">
    <property type="term" value="C:nucleosome"/>
    <property type="evidence" value="ECO:0007669"/>
    <property type="project" value="UniProtKB-KW"/>
</dbReference>
<dbReference type="Gramene" id="TVU18157">
    <property type="protein sequence ID" value="TVU18157"/>
    <property type="gene ID" value="EJB05_34235"/>
</dbReference>
<keyword evidence="1" id="KW-0539">Nucleus</keyword>
<sequence length="156" mass="16978">MATSEMVGNGLPAVSGGGGGWLWGILLGLDSSGIGGRRWFGSGNAGRNNHKTHIIPCHILLAIRMAGVTIPHAGVWFREGRERDNNKTHIIPCHILLAIRNDKKLRSLLAGVTIPHAGVLPNIHLELLPKKAVEKTYNSTSKKVNAHSWKSTLRKY</sequence>
<feature type="domain" description="Histone H2A C-terminal" evidence="2">
    <location>
        <begin position="105"/>
        <end position="135"/>
    </location>
</feature>
<dbReference type="GO" id="GO:0046982">
    <property type="term" value="F:protein heterodimerization activity"/>
    <property type="evidence" value="ECO:0007669"/>
    <property type="project" value="InterPro"/>
</dbReference>
<dbReference type="InterPro" id="IPR002119">
    <property type="entry name" value="Histone_H2A"/>
</dbReference>
<evidence type="ECO:0000313" key="3">
    <source>
        <dbReference type="EMBL" id="TVU18157.1"/>
    </source>
</evidence>
<dbReference type="EMBL" id="RWGY01000029">
    <property type="protein sequence ID" value="TVU18157.1"/>
    <property type="molecule type" value="Genomic_DNA"/>
</dbReference>
<evidence type="ECO:0000313" key="4">
    <source>
        <dbReference type="Proteomes" id="UP000324897"/>
    </source>
</evidence>
<gene>
    <name evidence="3" type="ORF">EJB05_34235</name>
</gene>
<organism evidence="3 4">
    <name type="scientific">Eragrostis curvula</name>
    <name type="common">weeping love grass</name>
    <dbReference type="NCBI Taxonomy" id="38414"/>
    <lineage>
        <taxon>Eukaryota</taxon>
        <taxon>Viridiplantae</taxon>
        <taxon>Streptophyta</taxon>
        <taxon>Embryophyta</taxon>
        <taxon>Tracheophyta</taxon>
        <taxon>Spermatophyta</taxon>
        <taxon>Magnoliopsida</taxon>
        <taxon>Liliopsida</taxon>
        <taxon>Poales</taxon>
        <taxon>Poaceae</taxon>
        <taxon>PACMAD clade</taxon>
        <taxon>Chloridoideae</taxon>
        <taxon>Eragrostideae</taxon>
        <taxon>Eragrostidinae</taxon>
        <taxon>Eragrostis</taxon>
    </lineage>
</organism>
<dbReference type="GO" id="GO:0005634">
    <property type="term" value="C:nucleus"/>
    <property type="evidence" value="ECO:0007669"/>
    <property type="project" value="UniProtKB-SubCell"/>
</dbReference>
<dbReference type="InterPro" id="IPR032454">
    <property type="entry name" value="Histone_H2A_C"/>
</dbReference>
<comment type="caution">
    <text evidence="3">The sequence shown here is derived from an EMBL/GenBank/DDBJ whole genome shotgun (WGS) entry which is preliminary data.</text>
</comment>
<accession>A0A5J9U3Y3</accession>
<dbReference type="GO" id="GO:0003677">
    <property type="term" value="F:DNA binding"/>
    <property type="evidence" value="ECO:0007669"/>
    <property type="project" value="UniProtKB-KW"/>
</dbReference>
<dbReference type="Gene3D" id="1.10.20.10">
    <property type="entry name" value="Histone, subunit A"/>
    <property type="match status" value="1"/>
</dbReference>
<keyword evidence="1" id="KW-0544">Nucleosome core</keyword>
<protein>
    <recommendedName>
        <fullName evidence="1">Histone H2A</fullName>
    </recommendedName>
</protein>
<dbReference type="Proteomes" id="UP000324897">
    <property type="component" value="Chromosome 7"/>
</dbReference>
<evidence type="ECO:0000259" key="2">
    <source>
        <dbReference type="Pfam" id="PF16211"/>
    </source>
</evidence>
<dbReference type="GO" id="GO:0030527">
    <property type="term" value="F:structural constituent of chromatin"/>
    <property type="evidence" value="ECO:0007669"/>
    <property type="project" value="InterPro"/>
</dbReference>
<dbReference type="Pfam" id="PF16211">
    <property type="entry name" value="Histone_H2A_C"/>
    <property type="match status" value="1"/>
</dbReference>
<comment type="similarity">
    <text evidence="1">Belongs to the histone H2A family.</text>
</comment>
<evidence type="ECO:0000256" key="1">
    <source>
        <dbReference type="RuleBase" id="RU003767"/>
    </source>
</evidence>
<dbReference type="InterPro" id="IPR009072">
    <property type="entry name" value="Histone-fold"/>
</dbReference>
<dbReference type="SMART" id="SM00414">
    <property type="entry name" value="H2A"/>
    <property type="match status" value="1"/>
</dbReference>
<dbReference type="SUPFAM" id="SSF47113">
    <property type="entry name" value="Histone-fold"/>
    <property type="match status" value="1"/>
</dbReference>
<reference evidence="3 4" key="1">
    <citation type="journal article" date="2019" name="Sci. Rep.">
        <title>A high-quality genome of Eragrostis curvula grass provides insights into Poaceae evolution and supports new strategies to enhance forage quality.</title>
        <authorList>
            <person name="Carballo J."/>
            <person name="Santos B.A.C.M."/>
            <person name="Zappacosta D."/>
            <person name="Garbus I."/>
            <person name="Selva J.P."/>
            <person name="Gallo C.A."/>
            <person name="Diaz A."/>
            <person name="Albertini E."/>
            <person name="Caccamo M."/>
            <person name="Echenique V."/>
        </authorList>
    </citation>
    <scope>NUCLEOTIDE SEQUENCE [LARGE SCALE GENOMIC DNA]</scope>
    <source>
        <strain evidence="4">cv. Victoria</strain>
        <tissue evidence="3">Leaf</tissue>
    </source>
</reference>
<dbReference type="PRINTS" id="PR00620">
    <property type="entry name" value="HISTONEH2A"/>
</dbReference>
<dbReference type="AlphaFoldDB" id="A0A5J9U3Y3"/>
<comment type="subunit">
    <text evidence="1">The nucleosome is a histone octamer containing two molecules each of H2A, H2B, H3 and H4 assembled in one H3-H4 heterotetramer and two H2A-H2B heterodimers. The octamer wraps approximately 147 bp of DNA.</text>
</comment>
<name>A0A5J9U3Y3_9POAL</name>
<keyword evidence="4" id="KW-1185">Reference proteome</keyword>
<comment type="subcellular location">
    <subcellularLocation>
        <location evidence="1">Nucleus</location>
    </subcellularLocation>
</comment>
<feature type="non-terminal residue" evidence="3">
    <location>
        <position position="1"/>
    </location>
</feature>